<evidence type="ECO:0000256" key="3">
    <source>
        <dbReference type="ARBA" id="ARBA00022729"/>
    </source>
</evidence>
<feature type="domain" description="Calcineurin-like phosphoesterase" evidence="7">
    <location>
        <begin position="33"/>
        <end position="246"/>
    </location>
</feature>
<dbReference type="SUPFAM" id="SSF56300">
    <property type="entry name" value="Metallo-dependent phosphatases"/>
    <property type="match status" value="1"/>
</dbReference>
<evidence type="ECO:0000256" key="6">
    <source>
        <dbReference type="RuleBase" id="RU362119"/>
    </source>
</evidence>
<dbReference type="Pfam" id="PF02872">
    <property type="entry name" value="5_nucleotid_C"/>
    <property type="match status" value="1"/>
</dbReference>
<evidence type="ECO:0000259" key="8">
    <source>
        <dbReference type="Pfam" id="PF02872"/>
    </source>
</evidence>
<dbReference type="GO" id="GO:0008253">
    <property type="term" value="F:5'-nucleotidase activity"/>
    <property type="evidence" value="ECO:0007669"/>
    <property type="project" value="TreeGrafter"/>
</dbReference>
<dbReference type="PANTHER" id="PTHR11575:SF32">
    <property type="entry name" value="APYRASE-LIKE PROTEIN"/>
    <property type="match status" value="1"/>
</dbReference>
<evidence type="ECO:0000313" key="10">
    <source>
        <dbReference type="Proteomes" id="UP000494256"/>
    </source>
</evidence>
<sequence>MSSLCFYFYLFSVCYLAVSANVLRKNDLYRLDIVHYNDFHDRFEETSVAFPICKSNDSSCVGGFARLYYEIQDLLREKPQALVLDAGDTYQGTYWYTLLKWNITQKFINMIPNDVHALGNHEFDDGIPGLAPYIKGLKAPVVAANLVSSSDSEIYGLYQPHVIIEKNGRKIGVIGLITTRTQMISRADGVKFLEPIPVVEKEAQLLTEQGVTIIVVLSHCGLDVDKDIAKKVGQNIDVIVGGHTHSLLWNGEAPTKEHVDGPYPILVETENKPGHKVLVVTASAYSKYLGNMSVYFDEQGDLQDFEGSPVFLNRSIPEDPKIKSLLEPYADKLHKMVSEVVGYTNEDLPMDPCSSGECKLGNLFTDAILDSANKLYPSGLPSISFAQRNSIRASIQKGDITRGTIINMSPFTNKVVTFVIPGRYIIKALQSSVMNPWVAHPYAGAYTPMVSGIRLKINTTSADVLEAFLAASNGNEEFDPEQEYQLTTLDFLSTFSFKYMKQYGRNFKVIGNDRDVIEEYIRSKTPITPYLDNRLTLVE</sequence>
<name>A0A8S1AG73_ARCPL</name>
<accession>A0A8S1AG73</accession>
<dbReference type="EMBL" id="CADEBD010000327">
    <property type="protein sequence ID" value="CAB3245662.1"/>
    <property type="molecule type" value="Genomic_DNA"/>
</dbReference>
<protein>
    <recommendedName>
        <fullName evidence="11">Apyrase</fullName>
    </recommendedName>
</protein>
<dbReference type="CDD" id="cd07409">
    <property type="entry name" value="MPP_CD73_N"/>
    <property type="match status" value="1"/>
</dbReference>
<dbReference type="Gene3D" id="3.90.780.10">
    <property type="entry name" value="5'-Nucleotidase, C-terminal domain"/>
    <property type="match status" value="1"/>
</dbReference>
<proteinExistence type="inferred from homology"/>
<dbReference type="AlphaFoldDB" id="A0A8S1AG73"/>
<evidence type="ECO:0000256" key="4">
    <source>
        <dbReference type="ARBA" id="ARBA00022741"/>
    </source>
</evidence>
<keyword evidence="3 6" id="KW-0732">Signal</keyword>
<evidence type="ECO:0000256" key="1">
    <source>
        <dbReference type="ARBA" id="ARBA00006654"/>
    </source>
</evidence>
<evidence type="ECO:0000313" key="9">
    <source>
        <dbReference type="EMBL" id="CAB3245662.1"/>
    </source>
</evidence>
<evidence type="ECO:0000256" key="2">
    <source>
        <dbReference type="ARBA" id="ARBA00022723"/>
    </source>
</evidence>
<feature type="chain" id="PRO_5035963946" description="Apyrase" evidence="6">
    <location>
        <begin position="20"/>
        <end position="539"/>
    </location>
</feature>
<keyword evidence="2" id="KW-0479">Metal-binding</keyword>
<comment type="similarity">
    <text evidence="1 6">Belongs to the 5'-nucleotidase family.</text>
</comment>
<feature type="domain" description="5'-Nucleotidase C-terminal" evidence="8">
    <location>
        <begin position="340"/>
        <end position="493"/>
    </location>
</feature>
<dbReference type="GO" id="GO:0046872">
    <property type="term" value="F:metal ion binding"/>
    <property type="evidence" value="ECO:0007669"/>
    <property type="project" value="UniProtKB-KW"/>
</dbReference>
<gene>
    <name evidence="9" type="ORF">APLA_LOCUS11194</name>
</gene>
<reference evidence="9 10" key="1">
    <citation type="submission" date="2020-04" db="EMBL/GenBank/DDBJ databases">
        <authorList>
            <person name="Wallbank WR R."/>
            <person name="Pardo Diaz C."/>
            <person name="Kozak K."/>
            <person name="Martin S."/>
            <person name="Jiggins C."/>
            <person name="Moest M."/>
            <person name="Warren A I."/>
            <person name="Byers J.R.P. K."/>
            <person name="Montejo-Kovacevich G."/>
            <person name="Yen C E."/>
        </authorList>
    </citation>
    <scope>NUCLEOTIDE SEQUENCE [LARGE SCALE GENOMIC DNA]</scope>
</reference>
<dbReference type="InterPro" id="IPR004843">
    <property type="entry name" value="Calcineurin-like_PHP"/>
</dbReference>
<dbReference type="GO" id="GO:0006196">
    <property type="term" value="P:AMP catabolic process"/>
    <property type="evidence" value="ECO:0007669"/>
    <property type="project" value="TreeGrafter"/>
</dbReference>
<feature type="signal peptide" evidence="6">
    <location>
        <begin position="1"/>
        <end position="19"/>
    </location>
</feature>
<dbReference type="GO" id="GO:0005886">
    <property type="term" value="C:plasma membrane"/>
    <property type="evidence" value="ECO:0007669"/>
    <property type="project" value="TreeGrafter"/>
</dbReference>
<dbReference type="Gene3D" id="3.60.21.10">
    <property type="match status" value="1"/>
</dbReference>
<evidence type="ECO:0000256" key="5">
    <source>
        <dbReference type="ARBA" id="ARBA00022801"/>
    </source>
</evidence>
<dbReference type="GO" id="GO:0000166">
    <property type="term" value="F:nucleotide binding"/>
    <property type="evidence" value="ECO:0007669"/>
    <property type="project" value="UniProtKB-KW"/>
</dbReference>
<evidence type="ECO:0008006" key="11">
    <source>
        <dbReference type="Google" id="ProtNLM"/>
    </source>
</evidence>
<dbReference type="PRINTS" id="PR01607">
    <property type="entry name" value="APYRASEFAMLY"/>
</dbReference>
<dbReference type="Pfam" id="PF00149">
    <property type="entry name" value="Metallophos"/>
    <property type="match status" value="1"/>
</dbReference>
<keyword evidence="5 6" id="KW-0378">Hydrolase</keyword>
<organism evidence="9 10">
    <name type="scientific">Arctia plantaginis</name>
    <name type="common">Wood tiger moth</name>
    <name type="synonym">Phalaena plantaginis</name>
    <dbReference type="NCBI Taxonomy" id="874455"/>
    <lineage>
        <taxon>Eukaryota</taxon>
        <taxon>Metazoa</taxon>
        <taxon>Ecdysozoa</taxon>
        <taxon>Arthropoda</taxon>
        <taxon>Hexapoda</taxon>
        <taxon>Insecta</taxon>
        <taxon>Pterygota</taxon>
        <taxon>Neoptera</taxon>
        <taxon>Endopterygota</taxon>
        <taxon>Lepidoptera</taxon>
        <taxon>Glossata</taxon>
        <taxon>Ditrysia</taxon>
        <taxon>Noctuoidea</taxon>
        <taxon>Erebidae</taxon>
        <taxon>Arctiinae</taxon>
        <taxon>Arctia</taxon>
    </lineage>
</organism>
<dbReference type="InterPro" id="IPR029052">
    <property type="entry name" value="Metallo-depent_PP-like"/>
</dbReference>
<dbReference type="SUPFAM" id="SSF55816">
    <property type="entry name" value="5'-nucleotidase (syn. UDP-sugar hydrolase), C-terminal domain"/>
    <property type="match status" value="1"/>
</dbReference>
<evidence type="ECO:0000259" key="7">
    <source>
        <dbReference type="Pfam" id="PF00149"/>
    </source>
</evidence>
<dbReference type="Proteomes" id="UP000494256">
    <property type="component" value="Unassembled WGS sequence"/>
</dbReference>
<dbReference type="FunFam" id="3.60.21.10:FF:000020">
    <property type="entry name" value="NT5E isoform 4"/>
    <property type="match status" value="1"/>
</dbReference>
<dbReference type="PANTHER" id="PTHR11575">
    <property type="entry name" value="5'-NUCLEOTIDASE-RELATED"/>
    <property type="match status" value="1"/>
</dbReference>
<keyword evidence="4 6" id="KW-0547">Nucleotide-binding</keyword>
<dbReference type="InterPro" id="IPR008334">
    <property type="entry name" value="5'-Nucleotdase_C"/>
</dbReference>
<dbReference type="InterPro" id="IPR036907">
    <property type="entry name" value="5'-Nucleotdase_C_sf"/>
</dbReference>
<dbReference type="OrthoDB" id="6351704at2759"/>
<dbReference type="InterPro" id="IPR006179">
    <property type="entry name" value="5_nucleotidase/apyrase"/>
</dbReference>
<comment type="caution">
    <text evidence="9">The sequence shown here is derived from an EMBL/GenBank/DDBJ whole genome shotgun (WGS) entry which is preliminary data.</text>
</comment>